<dbReference type="Proteomes" id="UP000309215">
    <property type="component" value="Unassembled WGS sequence"/>
</dbReference>
<organism evidence="2 3">
    <name type="scientific">Polyangium fumosum</name>
    <dbReference type="NCBI Taxonomy" id="889272"/>
    <lineage>
        <taxon>Bacteria</taxon>
        <taxon>Pseudomonadati</taxon>
        <taxon>Myxococcota</taxon>
        <taxon>Polyangia</taxon>
        <taxon>Polyangiales</taxon>
        <taxon>Polyangiaceae</taxon>
        <taxon>Polyangium</taxon>
    </lineage>
</organism>
<keyword evidence="3" id="KW-1185">Reference proteome</keyword>
<sequence>MQPNEPAPAPAEPPPAPPIPPAPDVAPAAPPPDDALDPASPHADAITRPITPRRAAQVEEEERCSMDRDYSIRRPDDRWQHARSRDQGARKVTRTNRGK</sequence>
<accession>A0A4U1JGH3</accession>
<comment type="caution">
    <text evidence="2">The sequence shown here is derived from an EMBL/GenBank/DDBJ whole genome shotgun (WGS) entry which is preliminary data.</text>
</comment>
<gene>
    <name evidence="2" type="ORF">E8A74_11865</name>
</gene>
<evidence type="ECO:0000256" key="1">
    <source>
        <dbReference type="SAM" id="MobiDB-lite"/>
    </source>
</evidence>
<dbReference type="AlphaFoldDB" id="A0A4U1JGH3"/>
<feature type="region of interest" description="Disordered" evidence="1">
    <location>
        <begin position="1"/>
        <end position="99"/>
    </location>
</feature>
<evidence type="ECO:0000313" key="3">
    <source>
        <dbReference type="Proteomes" id="UP000309215"/>
    </source>
</evidence>
<protein>
    <submittedName>
        <fullName evidence="2">Uncharacterized protein</fullName>
    </submittedName>
</protein>
<evidence type="ECO:0000313" key="2">
    <source>
        <dbReference type="EMBL" id="TKD09416.1"/>
    </source>
</evidence>
<reference evidence="2 3" key="1">
    <citation type="submission" date="2019-04" db="EMBL/GenBank/DDBJ databases">
        <authorList>
            <person name="Li Y."/>
            <person name="Wang J."/>
        </authorList>
    </citation>
    <scope>NUCLEOTIDE SEQUENCE [LARGE SCALE GENOMIC DNA]</scope>
    <source>
        <strain evidence="2 3">DSM 14668</strain>
    </source>
</reference>
<feature type="compositionally biased region" description="Pro residues" evidence="1">
    <location>
        <begin position="1"/>
        <end position="33"/>
    </location>
</feature>
<dbReference type="EMBL" id="SSMQ01000010">
    <property type="protein sequence ID" value="TKD09416.1"/>
    <property type="molecule type" value="Genomic_DNA"/>
</dbReference>
<feature type="compositionally biased region" description="Basic and acidic residues" evidence="1">
    <location>
        <begin position="63"/>
        <end position="89"/>
    </location>
</feature>
<proteinExistence type="predicted"/>
<name>A0A4U1JGH3_9BACT</name>